<dbReference type="EMBL" id="GGEC01079548">
    <property type="protein sequence ID" value="MBX60032.1"/>
    <property type="molecule type" value="Transcribed_RNA"/>
</dbReference>
<accession>A0A2P2PZ76</accession>
<evidence type="ECO:0000313" key="1">
    <source>
        <dbReference type="EMBL" id="MBX60032.1"/>
    </source>
</evidence>
<organism evidence="1">
    <name type="scientific">Rhizophora mucronata</name>
    <name type="common">Asiatic mangrove</name>
    <dbReference type="NCBI Taxonomy" id="61149"/>
    <lineage>
        <taxon>Eukaryota</taxon>
        <taxon>Viridiplantae</taxon>
        <taxon>Streptophyta</taxon>
        <taxon>Embryophyta</taxon>
        <taxon>Tracheophyta</taxon>
        <taxon>Spermatophyta</taxon>
        <taxon>Magnoliopsida</taxon>
        <taxon>eudicotyledons</taxon>
        <taxon>Gunneridae</taxon>
        <taxon>Pentapetalae</taxon>
        <taxon>rosids</taxon>
        <taxon>fabids</taxon>
        <taxon>Malpighiales</taxon>
        <taxon>Rhizophoraceae</taxon>
        <taxon>Rhizophora</taxon>
    </lineage>
</organism>
<reference evidence="1" key="1">
    <citation type="submission" date="2018-02" db="EMBL/GenBank/DDBJ databases">
        <title>Rhizophora mucronata_Transcriptome.</title>
        <authorList>
            <person name="Meera S.P."/>
            <person name="Sreeshan A."/>
            <person name="Augustine A."/>
        </authorList>
    </citation>
    <scope>NUCLEOTIDE SEQUENCE</scope>
    <source>
        <tissue evidence="1">Leaf</tissue>
    </source>
</reference>
<dbReference type="AlphaFoldDB" id="A0A2P2PZ76"/>
<proteinExistence type="predicted"/>
<protein>
    <submittedName>
        <fullName evidence="1">Uncharacterized protein</fullName>
    </submittedName>
</protein>
<sequence>MEPYKNITTLMHHADSDHTGQNPSWSFITVDNYYDPKFILDDSSVFFFLVCLEGLSPIGE</sequence>
<name>A0A2P2PZ76_RHIMU</name>